<evidence type="ECO:0000313" key="2">
    <source>
        <dbReference type="Proteomes" id="UP001519311"/>
    </source>
</evidence>
<dbReference type="RefSeq" id="WP_274922862.1">
    <property type="nucleotide sequence ID" value="NZ_BMWJ01000004.1"/>
</dbReference>
<dbReference type="PANTHER" id="PTHR47197:SF3">
    <property type="entry name" value="DIHYDRO-HEME D1 DEHYDROGENASE"/>
    <property type="match status" value="1"/>
</dbReference>
<dbReference type="EMBL" id="JAGINS010000001">
    <property type="protein sequence ID" value="MBP2360093.1"/>
    <property type="molecule type" value="Genomic_DNA"/>
</dbReference>
<accession>A0ABS4V858</accession>
<keyword evidence="2" id="KW-1185">Reference proteome</keyword>
<dbReference type="NCBIfam" id="TIGR02276">
    <property type="entry name" value="beta_rpt_yvtn"/>
    <property type="match status" value="1"/>
</dbReference>
<dbReference type="Proteomes" id="UP001519311">
    <property type="component" value="Unassembled WGS sequence"/>
</dbReference>
<evidence type="ECO:0000313" key="1">
    <source>
        <dbReference type="EMBL" id="MBP2360093.1"/>
    </source>
</evidence>
<dbReference type="InterPro" id="IPR015943">
    <property type="entry name" value="WD40/YVTN_repeat-like_dom_sf"/>
</dbReference>
<dbReference type="InterPro" id="IPR051200">
    <property type="entry name" value="Host-pathogen_enzymatic-act"/>
</dbReference>
<reference evidence="1 2" key="1">
    <citation type="submission" date="2021-03" db="EMBL/GenBank/DDBJ databases">
        <title>Sequencing the genomes of 1000 actinobacteria strains.</title>
        <authorList>
            <person name="Klenk H.-P."/>
        </authorList>
    </citation>
    <scope>NUCLEOTIDE SEQUENCE [LARGE SCALE GENOMIC DNA]</scope>
    <source>
        <strain evidence="1 2">DSM 40843</strain>
    </source>
</reference>
<dbReference type="SUPFAM" id="SSF50974">
    <property type="entry name" value="Nitrous oxide reductase, N-terminal domain"/>
    <property type="match status" value="1"/>
</dbReference>
<comment type="caution">
    <text evidence="1">The sequence shown here is derived from an EMBL/GenBank/DDBJ whole genome shotgun (WGS) entry which is preliminary data.</text>
</comment>
<dbReference type="PROSITE" id="PS51257">
    <property type="entry name" value="PROKAR_LIPOPROTEIN"/>
    <property type="match status" value="1"/>
</dbReference>
<organism evidence="1 2">
    <name type="scientific">Streptomyces clavifer</name>
    <dbReference type="NCBI Taxonomy" id="68188"/>
    <lineage>
        <taxon>Bacteria</taxon>
        <taxon>Bacillati</taxon>
        <taxon>Actinomycetota</taxon>
        <taxon>Actinomycetes</taxon>
        <taxon>Kitasatosporales</taxon>
        <taxon>Streptomycetaceae</taxon>
        <taxon>Streptomyces</taxon>
    </lineage>
</organism>
<dbReference type="PANTHER" id="PTHR47197">
    <property type="entry name" value="PROTEIN NIRF"/>
    <property type="match status" value="1"/>
</dbReference>
<dbReference type="Gene3D" id="2.130.10.10">
    <property type="entry name" value="YVTN repeat-like/Quinoprotein amine dehydrogenase"/>
    <property type="match status" value="2"/>
</dbReference>
<dbReference type="InterPro" id="IPR011964">
    <property type="entry name" value="YVTN_b-propeller_repeat"/>
</dbReference>
<dbReference type="InterPro" id="IPR011045">
    <property type="entry name" value="N2O_reductase_N"/>
</dbReference>
<gene>
    <name evidence="1" type="ORF">JOF59_002493</name>
</gene>
<name>A0ABS4V858_9ACTN</name>
<protein>
    <submittedName>
        <fullName evidence="1">YVTN family beta-propeller protein</fullName>
    </submittedName>
</protein>
<sequence>MRAPAHAALGAVAGVLLTAGCTTTGTAEPAATAQRSGTAAPSAPAPARTAQGTLLVADFGSDTVTFIDPVRGPLDSVEVGTAPYGLVVGADGRAWVATAEGVAVVDTASRESLGRIPYATRTGPVTTGEYRGGGMGIALAPDGTRVYVGVNVPGAKGTLEVIDTATRTVTDTVPVGRRPFDVDVARDGSEVYATGHDSYDVTAVRTGTLTPRRLEVAPYGTEGGLGSWLKPHYAVVRADGKLLLPFEGERLAVLDPRSGRVDVERMTADTHQHGAALTPDGTLLVVGTGPIDGSDAGPSLTVRAPGGQERVLPLDGPHEDVAVSEDGGTAYVGGGFTREGFWDGITVVDLDSGATRRLPAGVRPLGIAVL</sequence>
<proteinExistence type="predicted"/>